<keyword evidence="5" id="KW-0378">Hydrolase</keyword>
<feature type="compositionally biased region" description="Low complexity" evidence="11">
    <location>
        <begin position="1414"/>
        <end position="1425"/>
    </location>
</feature>
<evidence type="ECO:0000256" key="3">
    <source>
        <dbReference type="ARBA" id="ARBA00012027"/>
    </source>
</evidence>
<feature type="compositionally biased region" description="Polar residues" evidence="11">
    <location>
        <begin position="136"/>
        <end position="157"/>
    </location>
</feature>
<dbReference type="RefSeq" id="XP_504124.3">
    <property type="nucleotide sequence ID" value="XM_504124.3"/>
</dbReference>
<feature type="region of interest" description="Disordered" evidence="11">
    <location>
        <begin position="338"/>
        <end position="408"/>
    </location>
</feature>
<keyword evidence="6" id="KW-0442">Lipid degradation</keyword>
<dbReference type="PANTHER" id="PTHR18896">
    <property type="entry name" value="PHOSPHOLIPASE D"/>
    <property type="match status" value="1"/>
</dbReference>
<feature type="region of interest" description="Disordered" evidence="11">
    <location>
        <begin position="542"/>
        <end position="562"/>
    </location>
</feature>
<feature type="compositionally biased region" description="Polar residues" evidence="11">
    <location>
        <begin position="1426"/>
        <end position="1439"/>
    </location>
</feature>
<dbReference type="Gene3D" id="3.30.870.10">
    <property type="entry name" value="Endonuclease Chain A"/>
    <property type="match status" value="2"/>
</dbReference>
<keyword evidence="4" id="KW-0677">Repeat</keyword>
<dbReference type="SMART" id="SM00155">
    <property type="entry name" value="PLDc"/>
    <property type="match status" value="2"/>
</dbReference>
<feature type="domain" description="PX" evidence="13">
    <location>
        <begin position="270"/>
        <end position="455"/>
    </location>
</feature>
<dbReference type="PANTHER" id="PTHR18896:SF76">
    <property type="entry name" value="PHOSPHOLIPASE"/>
    <property type="match status" value="1"/>
</dbReference>
<dbReference type="eggNOG" id="KOG1329">
    <property type="taxonomic scope" value="Eukaryota"/>
</dbReference>
<dbReference type="CDD" id="cd09138">
    <property type="entry name" value="PLDc_vPLD1_2_yPLD_like_1"/>
    <property type="match status" value="1"/>
</dbReference>
<feature type="region of interest" description="Disordered" evidence="11">
    <location>
        <begin position="1534"/>
        <end position="1571"/>
    </location>
</feature>
<name>A0A1D8NJ18_YARLL</name>
<comment type="similarity">
    <text evidence="2">Belongs to the phospholipase D family.</text>
</comment>
<dbReference type="PROSITE" id="PS50195">
    <property type="entry name" value="PX"/>
    <property type="match status" value="1"/>
</dbReference>
<dbReference type="CDD" id="cd01254">
    <property type="entry name" value="PH_PLD"/>
    <property type="match status" value="1"/>
</dbReference>
<dbReference type="Pfam" id="PF00787">
    <property type="entry name" value="PX"/>
    <property type="match status" value="1"/>
</dbReference>
<evidence type="ECO:0000256" key="1">
    <source>
        <dbReference type="ARBA" id="ARBA00000798"/>
    </source>
</evidence>
<organism evidence="14 15">
    <name type="scientific">Yarrowia lipolytica</name>
    <name type="common">Candida lipolytica</name>
    <dbReference type="NCBI Taxonomy" id="4952"/>
    <lineage>
        <taxon>Eukaryota</taxon>
        <taxon>Fungi</taxon>
        <taxon>Dikarya</taxon>
        <taxon>Ascomycota</taxon>
        <taxon>Saccharomycotina</taxon>
        <taxon>Dipodascomycetes</taxon>
        <taxon>Dipodascales</taxon>
        <taxon>Dipodascales incertae sedis</taxon>
        <taxon>Yarrowia</taxon>
    </lineage>
</organism>
<feature type="region of interest" description="Disordered" evidence="11">
    <location>
        <begin position="44"/>
        <end position="209"/>
    </location>
</feature>
<evidence type="ECO:0000313" key="15">
    <source>
        <dbReference type="Proteomes" id="UP000182444"/>
    </source>
</evidence>
<dbReference type="SUPFAM" id="SSF64268">
    <property type="entry name" value="PX domain"/>
    <property type="match status" value="1"/>
</dbReference>
<evidence type="ECO:0000256" key="8">
    <source>
        <dbReference type="ARBA" id="ARBA00042228"/>
    </source>
</evidence>
<dbReference type="GeneID" id="2911736"/>
<dbReference type="InterPro" id="IPR001683">
    <property type="entry name" value="PX_dom"/>
</dbReference>
<proteinExistence type="inferred from homology"/>
<dbReference type="GO" id="GO:0009395">
    <property type="term" value="P:phospholipid catabolic process"/>
    <property type="evidence" value="ECO:0007669"/>
    <property type="project" value="TreeGrafter"/>
</dbReference>
<sequence length="1829" mass="208848">METMLDRVIPLSCVPPYATPYSHVFTTPISNNTNTVFYEDTADSDWQSSDYDSEHATVNVPIRSKRKKNAAKEGNPVDPISEDPHQESFSDGSEAAGPSAPPADGYINTAPNGVYSEEDLPGTRQVLPGPQEVPDVTSTPQMNRHPTADESTPQGSRWSRGREGFGHLGSPSFFRRHSATAEDMTPGGGPRRLFKRPQLNSSNTTSGQRWRDIKAGLRQRFRKKKDAKFSAEKAYNQAILGQLAAGSPAALMVASSMVRDEKNMKRVPILLEQVRFALRDVTKNPHEKNRQYRIDLSYGSGHTMLAWTIYKDYKDFMFLHSRLRTMAFNAKNPFNSSKQPLQIPIFPTRNKVGKKKKGKRDKSNPGDEDYTDTDGESECDPAEQQQNQHTPGGGSSHGPRMVNQFFDKRRKNRNMINERIKGELERYLRQLFKLLLFRGEANKLFQFLELSNMSIRLAPEDHFHGKAGFLVNRTSARKAGWRVSHWRVDDIRQMVARHTSKWFMVRHSYIVCVDNLYSTTPLEVFLLDSKFKVSHNLKKKNKDGVLSGGSNPNTSGESDLEELQKPGSTHITLKVENASRQLKLVATSDKQLAQWMESINLIKERSIWAQQKRFDSFAPVRTNCKAQWFVDARDYFWTLSCALDMAKEVIYIHDWWLSPEIYLRRPPEGNQEWRLDRVLKRKAEQGVKIFVIVYRNVGQTIPIDSQYTKFSLLDLSPNIYVMRSPNQLIQNTYFWAHHEKLCLIDHTCAFVGGIDLCFGRYDTAEHVLVDDAPTFVNADKKDGYTGRTQLFPGKDYSNPRTKDFFSLDKPFEDMYDRQKVPRMPWHDIHMMVVGQPARDLVRHFVQRWNYVLRQKRPSRFTPLLLPPPDFKEEELAEYKLNGTCEVQILRSACSWNTGVKEHEQSIQNAYIKSIEQSEHFVYIENQFFITHTSWHNIVIENKIGDALVNRIIKAHQNDEDWRAIIVIPLMPGFEAEVDESEGSSVRVIMQCQYMSISRGANCIFARLENAGIHPEDYICFFSLRKWGKIGPHDKLVTEQLYIHAKAMVVDDRIAIIGSANINERSQRGTRDSEVAAIVRDTHTVDSVMAGRPYKVGHFAHTLRLHLMREHMGVDVDHVEFIERKAELLEKHKRAEATQDEPQELPIIKNKSTRRARGRGRRSQRGGEDSDGASGSEDERVLDISTSIFGETVQAAKAANGNGNGNGNGADASAAESVPSVMAPTRRYSYQDGVPASPSIDEDCVVEGTTLDNADQQLANLDDAYDSDAEVLLRDYDEDVDQINRGLDIYTFNSLAGVDNKGIREKKLVSSDNRIQGNEKHRADVEGRGLDRGANSKESAEDFRIRIQRHAQFANKLTEHELQQTSETVDDVTELKKRVYYEQMELKQRYHNSHMEAEKAFNNPPQLEDCENEKNGVNGVNGNSGSTDSTAPVNLVSDANGNIHPEHPETSDHSSDSFEDEGFEIPKIPPPVDPYCFKDPLDDDFYYDIWLATAEKNTRLFREVFRCQPDDEVTTWRDYKDFTTYAERFSMSQDTGDLKSSYADEHQAHSPLAVKINGNDKEDEKKQNKHKATHDYDKYYARHQHHRSSSPHYRRSHVPLKTGANFTDRLAHGVDDAAGHLKYALGRANRRGSHHDTVDVDDSPPRDFLPDDFNDPIPVEEVDNTNLNNNQQLNQELYESQVEGENPRFVPSHAIDGQHPRKREKRHIGEVDQPAEKPPINEAYSTGVSGRLGQHQQPHLKQEVDADFKDTSSAAHTPFHHTPNARRRRRRRARQRSGMDKVHDKATAEKILNGIQGHLVMFPTHWLYKELDSGNWFYNLDRIPPIEIYD</sequence>
<evidence type="ECO:0000256" key="7">
    <source>
        <dbReference type="ARBA" id="ARBA00023098"/>
    </source>
</evidence>
<dbReference type="VEuPathDB" id="FungiDB:YALI1_E22633g"/>
<dbReference type="KEGG" id="yli:2911736"/>
<dbReference type="SMART" id="SM00312">
    <property type="entry name" value="PX"/>
    <property type="match status" value="1"/>
</dbReference>
<protein>
    <recommendedName>
        <fullName evidence="9">Phospholipase D1</fullName>
        <ecNumber evidence="3">3.1.4.4</ecNumber>
    </recommendedName>
    <alternativeName>
        <fullName evidence="8">Choline phosphatase 1</fullName>
    </alternativeName>
    <alternativeName>
        <fullName evidence="10">Phosphatidylcholine-hydrolyzing phospholipase D1</fullName>
    </alternativeName>
</protein>
<dbReference type="CDD" id="cd09141">
    <property type="entry name" value="PLDc_vPLD1_2_yPLD_like_2"/>
    <property type="match status" value="1"/>
</dbReference>
<dbReference type="Proteomes" id="UP000182444">
    <property type="component" value="Chromosome 1E"/>
</dbReference>
<dbReference type="SUPFAM" id="SSF56024">
    <property type="entry name" value="Phospholipase D/nuclease"/>
    <property type="match status" value="2"/>
</dbReference>
<dbReference type="InterPro" id="IPR001736">
    <property type="entry name" value="PLipase_D/transphosphatidylase"/>
</dbReference>
<reference evidence="14 15" key="1">
    <citation type="journal article" date="2016" name="PLoS ONE">
        <title>Sequence Assembly of Yarrowia lipolytica Strain W29/CLIB89 Shows Transposable Element Diversity.</title>
        <authorList>
            <person name="Magnan C."/>
            <person name="Yu J."/>
            <person name="Chang I."/>
            <person name="Jahn E."/>
            <person name="Kanomata Y."/>
            <person name="Wu J."/>
            <person name="Zeller M."/>
            <person name="Oakes M."/>
            <person name="Baldi P."/>
            <person name="Sandmeyer S."/>
        </authorList>
    </citation>
    <scope>NUCLEOTIDE SEQUENCE [LARGE SCALE GENOMIC DNA]</scope>
    <source>
        <strain evidence="15">CLIB89(W29)</strain>
    </source>
</reference>
<dbReference type="GO" id="GO:0004630">
    <property type="term" value="F:phospholipase D activity"/>
    <property type="evidence" value="ECO:0007669"/>
    <property type="project" value="UniProtKB-EC"/>
</dbReference>
<feature type="region of interest" description="Disordered" evidence="11">
    <location>
        <begin position="1752"/>
        <end position="1782"/>
    </location>
</feature>
<gene>
    <name evidence="14" type="ORF">YALI1_E22633g</name>
</gene>
<dbReference type="InterPro" id="IPR036871">
    <property type="entry name" value="PX_dom_sf"/>
</dbReference>
<evidence type="ECO:0000256" key="9">
    <source>
        <dbReference type="ARBA" id="ARBA00074658"/>
    </source>
</evidence>
<feature type="compositionally biased region" description="Basic residues" evidence="11">
    <location>
        <begin position="1150"/>
        <end position="1163"/>
    </location>
</feature>
<feature type="compositionally biased region" description="Basic residues" evidence="11">
    <location>
        <begin position="1762"/>
        <end position="1774"/>
    </location>
</feature>
<evidence type="ECO:0000313" key="14">
    <source>
        <dbReference type="EMBL" id="AOW05630.1"/>
    </source>
</evidence>
<keyword evidence="7" id="KW-0443">Lipid metabolism</keyword>
<evidence type="ECO:0000256" key="2">
    <source>
        <dbReference type="ARBA" id="ARBA00008664"/>
    </source>
</evidence>
<feature type="compositionally biased region" description="Basic and acidic residues" evidence="11">
    <location>
        <begin position="1316"/>
        <end position="1338"/>
    </location>
</feature>
<dbReference type="PROSITE" id="PS50035">
    <property type="entry name" value="PLD"/>
    <property type="match status" value="2"/>
</dbReference>
<feature type="compositionally biased region" description="Polar residues" evidence="11">
    <location>
        <begin position="198"/>
        <end position="208"/>
    </location>
</feature>
<dbReference type="EC" id="3.1.4.4" evidence="3"/>
<evidence type="ECO:0000256" key="10">
    <source>
        <dbReference type="ARBA" id="ARBA00079280"/>
    </source>
</evidence>
<dbReference type="GO" id="GO:0035091">
    <property type="term" value="F:phosphatidylinositol binding"/>
    <property type="evidence" value="ECO:0007669"/>
    <property type="project" value="InterPro"/>
</dbReference>
<feature type="compositionally biased region" description="Low complexity" evidence="11">
    <location>
        <begin position="90"/>
        <end position="105"/>
    </location>
</feature>
<feature type="compositionally biased region" description="Basic and acidic residues" evidence="11">
    <location>
        <begin position="1633"/>
        <end position="1648"/>
    </location>
</feature>
<accession>A0A1D8NJ18</accession>
<dbReference type="InterPro" id="IPR015679">
    <property type="entry name" value="PLipase_D_fam"/>
</dbReference>
<feature type="compositionally biased region" description="Acidic residues" evidence="11">
    <location>
        <begin position="1649"/>
        <end position="1662"/>
    </location>
</feature>
<evidence type="ECO:0000259" key="12">
    <source>
        <dbReference type="PROSITE" id="PS50035"/>
    </source>
</evidence>
<dbReference type="Gene3D" id="3.30.1520.10">
    <property type="entry name" value="Phox-like domain"/>
    <property type="match status" value="1"/>
</dbReference>
<comment type="catalytic activity">
    <reaction evidence="1">
        <text>a 1,2-diacyl-sn-glycero-3-phosphocholine + H2O = a 1,2-diacyl-sn-glycero-3-phosphate + choline + H(+)</text>
        <dbReference type="Rhea" id="RHEA:14445"/>
        <dbReference type="ChEBI" id="CHEBI:15354"/>
        <dbReference type="ChEBI" id="CHEBI:15377"/>
        <dbReference type="ChEBI" id="CHEBI:15378"/>
        <dbReference type="ChEBI" id="CHEBI:57643"/>
        <dbReference type="ChEBI" id="CHEBI:58608"/>
        <dbReference type="EC" id="3.1.4.4"/>
    </reaction>
</comment>
<dbReference type="Pfam" id="PF00614">
    <property type="entry name" value="PLDc"/>
    <property type="match status" value="2"/>
</dbReference>
<feature type="compositionally biased region" description="Basic residues" evidence="11">
    <location>
        <begin position="351"/>
        <end position="360"/>
    </location>
</feature>
<evidence type="ECO:0000256" key="4">
    <source>
        <dbReference type="ARBA" id="ARBA00022737"/>
    </source>
</evidence>
<evidence type="ECO:0000256" key="11">
    <source>
        <dbReference type="SAM" id="MobiDB-lite"/>
    </source>
</evidence>
<evidence type="ECO:0000256" key="6">
    <source>
        <dbReference type="ARBA" id="ARBA00022963"/>
    </source>
</evidence>
<feature type="compositionally biased region" description="Acidic residues" evidence="11">
    <location>
        <begin position="366"/>
        <end position="381"/>
    </location>
</feature>
<feature type="compositionally biased region" description="Basic and acidic residues" evidence="11">
    <location>
        <begin position="1443"/>
        <end position="1455"/>
    </location>
</feature>
<feature type="region of interest" description="Disordered" evidence="11">
    <location>
        <begin position="1312"/>
        <end position="1338"/>
    </location>
</feature>
<dbReference type="VEuPathDB" id="FungiDB:YALI0_E18898g"/>
<evidence type="ECO:0000256" key="5">
    <source>
        <dbReference type="ARBA" id="ARBA00022801"/>
    </source>
</evidence>
<feature type="region of interest" description="Disordered" evidence="11">
    <location>
        <begin position="1628"/>
        <end position="1666"/>
    </location>
</feature>
<feature type="compositionally biased region" description="Polar residues" evidence="11">
    <location>
        <begin position="548"/>
        <end position="557"/>
    </location>
</feature>
<evidence type="ECO:0000259" key="13">
    <source>
        <dbReference type="PROSITE" id="PS50195"/>
    </source>
</evidence>
<feature type="domain" description="PLD phosphodiesterase" evidence="12">
    <location>
        <begin position="1038"/>
        <end position="1065"/>
    </location>
</feature>
<dbReference type="FunFam" id="3.30.870.10:FF:000011">
    <property type="entry name" value="Phospholipase"/>
    <property type="match status" value="1"/>
</dbReference>
<feature type="region of interest" description="Disordered" evidence="11">
    <location>
        <begin position="1679"/>
        <end position="1719"/>
    </location>
</feature>
<feature type="region of interest" description="Disordered" evidence="11">
    <location>
        <begin position="1132"/>
        <end position="1179"/>
    </location>
</feature>
<feature type="region of interest" description="Disordered" evidence="11">
    <location>
        <begin position="1402"/>
        <end position="1468"/>
    </location>
</feature>
<dbReference type="EMBL" id="CP017557">
    <property type="protein sequence ID" value="AOW05630.1"/>
    <property type="molecule type" value="Genomic_DNA"/>
</dbReference>
<feature type="domain" description="PLD phosphodiesterase" evidence="12">
    <location>
        <begin position="733"/>
        <end position="760"/>
    </location>
</feature>